<keyword evidence="1" id="KW-0472">Membrane</keyword>
<dbReference type="Pfam" id="PF00361">
    <property type="entry name" value="Proton_antipo_M"/>
    <property type="match status" value="1"/>
</dbReference>
<name>A0A0F9JDK7_9ZZZZ</name>
<keyword evidence="1" id="KW-1133">Transmembrane helix</keyword>
<accession>A0A0F9JDK7</accession>
<protein>
    <recommendedName>
        <fullName evidence="2">NADH:quinone oxidoreductase/Mrp antiporter transmembrane domain-containing protein</fullName>
    </recommendedName>
</protein>
<feature type="transmembrane region" description="Helical" evidence="1">
    <location>
        <begin position="109"/>
        <end position="129"/>
    </location>
</feature>
<evidence type="ECO:0000259" key="2">
    <source>
        <dbReference type="Pfam" id="PF00361"/>
    </source>
</evidence>
<dbReference type="PANTHER" id="PTHR43373">
    <property type="entry name" value="NA(+)/H(+) ANTIPORTER SUBUNIT"/>
    <property type="match status" value="1"/>
</dbReference>
<dbReference type="InterPro" id="IPR036188">
    <property type="entry name" value="FAD/NAD-bd_sf"/>
</dbReference>
<feature type="transmembrane region" description="Helical" evidence="1">
    <location>
        <begin position="298"/>
        <end position="321"/>
    </location>
</feature>
<feature type="transmembrane region" description="Helical" evidence="1">
    <location>
        <begin position="193"/>
        <end position="213"/>
    </location>
</feature>
<dbReference type="InterPro" id="IPR050616">
    <property type="entry name" value="CPA3_Na-H_Antiporter_A"/>
</dbReference>
<feature type="transmembrane region" description="Helical" evidence="1">
    <location>
        <begin position="272"/>
        <end position="291"/>
    </location>
</feature>
<keyword evidence="1" id="KW-0812">Transmembrane</keyword>
<dbReference type="EMBL" id="LAZR01010305">
    <property type="protein sequence ID" value="KKM67688.1"/>
    <property type="molecule type" value="Genomic_DNA"/>
</dbReference>
<dbReference type="SUPFAM" id="SSF51905">
    <property type="entry name" value="FAD/NAD(P)-binding domain"/>
    <property type="match status" value="1"/>
</dbReference>
<feature type="transmembrane region" description="Helical" evidence="1">
    <location>
        <begin position="234"/>
        <end position="252"/>
    </location>
</feature>
<feature type="transmembrane region" description="Helical" evidence="1">
    <location>
        <begin position="480"/>
        <end position="498"/>
    </location>
</feature>
<organism evidence="3">
    <name type="scientific">marine sediment metagenome</name>
    <dbReference type="NCBI Taxonomy" id="412755"/>
    <lineage>
        <taxon>unclassified sequences</taxon>
        <taxon>metagenomes</taxon>
        <taxon>ecological metagenomes</taxon>
    </lineage>
</organism>
<feature type="domain" description="NADH:quinone oxidoreductase/Mrp antiporter transmembrane" evidence="2">
    <location>
        <begin position="157"/>
        <end position="449"/>
    </location>
</feature>
<feature type="transmembrane region" description="Helical" evidence="1">
    <location>
        <begin position="403"/>
        <end position="428"/>
    </location>
</feature>
<dbReference type="PANTHER" id="PTHR43373:SF1">
    <property type="entry name" value="NA(+)_H(+) ANTIPORTER SUBUNIT A"/>
    <property type="match status" value="1"/>
</dbReference>
<feature type="transmembrane region" description="Helical" evidence="1">
    <location>
        <begin position="333"/>
        <end position="351"/>
    </location>
</feature>
<evidence type="ECO:0000256" key="1">
    <source>
        <dbReference type="SAM" id="Phobius"/>
    </source>
</evidence>
<dbReference type="InterPro" id="IPR001750">
    <property type="entry name" value="ND/Mrp_TM"/>
</dbReference>
<feature type="transmembrane region" description="Helical" evidence="1">
    <location>
        <begin position="440"/>
        <end position="460"/>
    </location>
</feature>
<dbReference type="AlphaFoldDB" id="A0A0F9JDK7"/>
<feature type="transmembrane region" description="Helical" evidence="1">
    <location>
        <begin position="141"/>
        <end position="167"/>
    </location>
</feature>
<evidence type="ECO:0000313" key="3">
    <source>
        <dbReference type="EMBL" id="KKM67688.1"/>
    </source>
</evidence>
<sequence length="517" mass="55509">MSDATYDFIIVGAGSTGCVLANRLSAKPGLRVLLLEAGPRDSNPWIHIPIGYYRTMDDTRINWQYQTEDVPQSAGRRFDWPRGKVLGFTLVTMFPGLEIAFRVDALGLFFALMASLLWVVTSFYSIGYIRAEGEHAQTRYYMSFAVALSATVGVAFSANLLTMFIFYEIITLSTFPLVGHKETPEAMSGARKYLVYLLGTSLLFMMFAIVLTYSAAGTLEFSNQGILDGKVSKAMAIAIFVLFMAGTAKAAMMPFHSWLPAAMVAPTPVSALLHAVAVVKAGVFVVIKIVLHVFGIKLLADIGMGTALAWFASFTIIAASMIALRQDNLKARLAYSTISQLSYIVLGVALLSPSGITGSVMHMVLHGFGKITLFFAAGAIYVATHKTNVSELDGIGRRMPFTMAAFTLGAISMIGIPPMGGFVSKWYLALGAVEANHLPIILVLAVSTLLNAGYFLPIIYRAYFKDADGAQGEGISEAPAIMVIPLSLTAIGTLALFFNPGVFMALTRLVVAGVTGG</sequence>
<comment type="caution">
    <text evidence="3">The sequence shown here is derived from an EMBL/GenBank/DDBJ whole genome shotgun (WGS) entry which is preliminary data.</text>
</comment>
<dbReference type="Pfam" id="PF05834">
    <property type="entry name" value="Lycopene_cycl"/>
    <property type="match status" value="1"/>
</dbReference>
<dbReference type="PRINTS" id="PR01434">
    <property type="entry name" value="NADHDHGNASE5"/>
</dbReference>
<gene>
    <name evidence="3" type="ORF">LCGC14_1468620</name>
</gene>
<dbReference type="Gene3D" id="3.50.50.60">
    <property type="entry name" value="FAD/NAD(P)-binding domain"/>
    <property type="match status" value="1"/>
</dbReference>
<proteinExistence type="predicted"/>
<feature type="transmembrane region" description="Helical" evidence="1">
    <location>
        <begin position="363"/>
        <end position="383"/>
    </location>
</feature>
<reference evidence="3" key="1">
    <citation type="journal article" date="2015" name="Nature">
        <title>Complex archaea that bridge the gap between prokaryotes and eukaryotes.</title>
        <authorList>
            <person name="Spang A."/>
            <person name="Saw J.H."/>
            <person name="Jorgensen S.L."/>
            <person name="Zaremba-Niedzwiedzka K."/>
            <person name="Martijn J."/>
            <person name="Lind A.E."/>
            <person name="van Eijk R."/>
            <person name="Schleper C."/>
            <person name="Guy L."/>
            <person name="Ettema T.J."/>
        </authorList>
    </citation>
    <scope>NUCLEOTIDE SEQUENCE</scope>
</reference>